<gene>
    <name evidence="1" type="ORF">LCGC14_2815810</name>
</gene>
<proteinExistence type="predicted"/>
<dbReference type="AlphaFoldDB" id="A0A0F8YII0"/>
<name>A0A0F8YII0_9ZZZZ</name>
<evidence type="ECO:0008006" key="2">
    <source>
        <dbReference type="Google" id="ProtNLM"/>
    </source>
</evidence>
<protein>
    <recommendedName>
        <fullName evidence="2">Phage Gp37Gp68 family protein</fullName>
    </recommendedName>
</protein>
<sequence>MKDGQWWDVTWSPISGCTPISEGCQNCYAKRMAQRLKGRYGYPADDPFRPGVMHNDVIHKPAHGKKPRKIFVCSMGDIFHKDVDWNHLFAVWQMMGMIKRHTFIVLTKRPENALSHLTGSLGFHLKRQDWCRPNAWPLPNVWLGVTAENQQRADERIPILLQIPAAVRFVSIE</sequence>
<dbReference type="InterPro" id="IPR011101">
    <property type="entry name" value="DUF5131"/>
</dbReference>
<accession>A0A0F8YII0</accession>
<evidence type="ECO:0000313" key="1">
    <source>
        <dbReference type="EMBL" id="KKK81208.1"/>
    </source>
</evidence>
<dbReference type="EMBL" id="LAZR01053227">
    <property type="protein sequence ID" value="KKK81208.1"/>
    <property type="molecule type" value="Genomic_DNA"/>
</dbReference>
<reference evidence="1" key="1">
    <citation type="journal article" date="2015" name="Nature">
        <title>Complex archaea that bridge the gap between prokaryotes and eukaryotes.</title>
        <authorList>
            <person name="Spang A."/>
            <person name="Saw J.H."/>
            <person name="Jorgensen S.L."/>
            <person name="Zaremba-Niedzwiedzka K."/>
            <person name="Martijn J."/>
            <person name="Lind A.E."/>
            <person name="van Eijk R."/>
            <person name="Schleper C."/>
            <person name="Guy L."/>
            <person name="Ettema T.J."/>
        </authorList>
    </citation>
    <scope>NUCLEOTIDE SEQUENCE</scope>
</reference>
<comment type="caution">
    <text evidence="1">The sequence shown here is derived from an EMBL/GenBank/DDBJ whole genome shotgun (WGS) entry which is preliminary data.</text>
</comment>
<organism evidence="1">
    <name type="scientific">marine sediment metagenome</name>
    <dbReference type="NCBI Taxonomy" id="412755"/>
    <lineage>
        <taxon>unclassified sequences</taxon>
        <taxon>metagenomes</taxon>
        <taxon>ecological metagenomes</taxon>
    </lineage>
</organism>
<feature type="non-terminal residue" evidence="1">
    <location>
        <position position="173"/>
    </location>
</feature>
<dbReference type="Pfam" id="PF07505">
    <property type="entry name" value="DUF5131"/>
    <property type="match status" value="1"/>
</dbReference>